<evidence type="ECO:0000256" key="1">
    <source>
        <dbReference type="SAM" id="MobiDB-lite"/>
    </source>
</evidence>
<keyword evidence="3" id="KW-1185">Reference proteome</keyword>
<evidence type="ECO:0000313" key="3">
    <source>
        <dbReference type="Proteomes" id="UP000683360"/>
    </source>
</evidence>
<name>A0A8S3QF72_MYTED</name>
<evidence type="ECO:0000313" key="2">
    <source>
        <dbReference type="EMBL" id="CAG2193282.1"/>
    </source>
</evidence>
<gene>
    <name evidence="2" type="ORF">MEDL_8402</name>
</gene>
<comment type="caution">
    <text evidence="2">The sequence shown here is derived from an EMBL/GenBank/DDBJ whole genome shotgun (WGS) entry which is preliminary data.</text>
</comment>
<reference evidence="2" key="1">
    <citation type="submission" date="2021-03" db="EMBL/GenBank/DDBJ databases">
        <authorList>
            <person name="Bekaert M."/>
        </authorList>
    </citation>
    <scope>NUCLEOTIDE SEQUENCE</scope>
</reference>
<dbReference type="Proteomes" id="UP000683360">
    <property type="component" value="Unassembled WGS sequence"/>
</dbReference>
<accession>A0A8S3QF72</accession>
<sequence length="198" mass="23185">MGLALYIYAVAKNTLHLGYTYVTGFLLPFIKEREENNLELYLKDLFDEECKFKTEEGEEDFIREGVKTIVDTLVEKILSDYYDMIQNDDQDIYKRIRQDEENLNRDGINCIKCSTNDILKVGSYNEGTRNKFPDEFDFIFPVFRLEPTRGLNTADFDELLTKIQKDILPPTLSVSGQKSKNTNKKRRPCSVYFSNRQK</sequence>
<proteinExistence type="predicted"/>
<feature type="region of interest" description="Disordered" evidence="1">
    <location>
        <begin position="172"/>
        <end position="198"/>
    </location>
</feature>
<protein>
    <submittedName>
        <fullName evidence="2">Uncharacterized protein</fullName>
    </submittedName>
</protein>
<dbReference type="EMBL" id="CAJPWZ010000459">
    <property type="protein sequence ID" value="CAG2193282.1"/>
    <property type="molecule type" value="Genomic_DNA"/>
</dbReference>
<dbReference type="AlphaFoldDB" id="A0A8S3QF72"/>
<organism evidence="2 3">
    <name type="scientific">Mytilus edulis</name>
    <name type="common">Blue mussel</name>
    <dbReference type="NCBI Taxonomy" id="6550"/>
    <lineage>
        <taxon>Eukaryota</taxon>
        <taxon>Metazoa</taxon>
        <taxon>Spiralia</taxon>
        <taxon>Lophotrochozoa</taxon>
        <taxon>Mollusca</taxon>
        <taxon>Bivalvia</taxon>
        <taxon>Autobranchia</taxon>
        <taxon>Pteriomorphia</taxon>
        <taxon>Mytilida</taxon>
        <taxon>Mytiloidea</taxon>
        <taxon>Mytilidae</taxon>
        <taxon>Mytilinae</taxon>
        <taxon>Mytilus</taxon>
    </lineage>
</organism>